<dbReference type="STRING" id="1079994.SAMN04488565_0856"/>
<feature type="transmembrane region" description="Helical" evidence="1">
    <location>
        <begin position="20"/>
        <end position="47"/>
    </location>
</feature>
<sequence length="218" mass="22690">MPGPGLLGAGMLQHGGGGMILSSILQAIGLFIATNIDDIIVLSLFFARGAGQRETTARILVGQYLGFVGILGAAVLVSLGAGAFLPPEVIPYFGLIPLGLGLWAAWQAWRGDGDDDDDEAKVEGKNVAVWTVAGVTFANGGDNIGVYVPVFLSVGPGAVVAYCIVFLALVAVLVALAKFVATRRPIAEVLERWEHILFPIVLIGLGAFILVSGRAFGF</sequence>
<evidence type="ECO:0000313" key="3">
    <source>
        <dbReference type="Proteomes" id="UP000182690"/>
    </source>
</evidence>
<feature type="transmembrane region" description="Helical" evidence="1">
    <location>
        <begin position="89"/>
        <end position="106"/>
    </location>
</feature>
<protein>
    <submittedName>
        <fullName evidence="2">Cadmium resistance protein CadD, predicted permease</fullName>
    </submittedName>
</protein>
<proteinExistence type="predicted"/>
<evidence type="ECO:0000256" key="1">
    <source>
        <dbReference type="SAM" id="Phobius"/>
    </source>
</evidence>
<dbReference type="InterPro" id="IPR004676">
    <property type="entry name" value="Cd-R_transporter"/>
</dbReference>
<dbReference type="Proteomes" id="UP000182690">
    <property type="component" value="Unassembled WGS sequence"/>
</dbReference>
<evidence type="ECO:0000313" key="2">
    <source>
        <dbReference type="EMBL" id="SDQ14325.1"/>
    </source>
</evidence>
<name>A0A1H0YGG6_9MICO</name>
<keyword evidence="1" id="KW-0472">Membrane</keyword>
<feature type="transmembrane region" description="Helical" evidence="1">
    <location>
        <begin position="196"/>
        <end position="216"/>
    </location>
</feature>
<dbReference type="eggNOG" id="COG4300">
    <property type="taxonomic scope" value="Bacteria"/>
</dbReference>
<feature type="transmembrane region" description="Helical" evidence="1">
    <location>
        <begin position="59"/>
        <end position="83"/>
    </location>
</feature>
<feature type="transmembrane region" description="Helical" evidence="1">
    <location>
        <begin position="127"/>
        <end position="148"/>
    </location>
</feature>
<feature type="transmembrane region" description="Helical" evidence="1">
    <location>
        <begin position="154"/>
        <end position="176"/>
    </location>
</feature>
<gene>
    <name evidence="2" type="ORF">SAMN04488565_0856</name>
</gene>
<dbReference type="EMBL" id="FNKB01000001">
    <property type="protein sequence ID" value="SDQ14325.1"/>
    <property type="molecule type" value="Genomic_DNA"/>
</dbReference>
<accession>A0A1H0YGG6</accession>
<reference evidence="2 3" key="1">
    <citation type="submission" date="2016-10" db="EMBL/GenBank/DDBJ databases">
        <authorList>
            <person name="de Groot N.N."/>
        </authorList>
    </citation>
    <scope>NUCLEOTIDE SEQUENCE [LARGE SCALE GENOMIC DNA]</scope>
    <source>
        <strain evidence="2 3">DSM 22788</strain>
    </source>
</reference>
<keyword evidence="1" id="KW-0812">Transmembrane</keyword>
<dbReference type="Pfam" id="PF03596">
    <property type="entry name" value="Cad"/>
    <property type="match status" value="1"/>
</dbReference>
<dbReference type="AlphaFoldDB" id="A0A1H0YGG6"/>
<organism evidence="2 3">
    <name type="scientific">Leucobacter chromiiresistens</name>
    <dbReference type="NCBI Taxonomy" id="1079994"/>
    <lineage>
        <taxon>Bacteria</taxon>
        <taxon>Bacillati</taxon>
        <taxon>Actinomycetota</taxon>
        <taxon>Actinomycetes</taxon>
        <taxon>Micrococcales</taxon>
        <taxon>Microbacteriaceae</taxon>
        <taxon>Leucobacter</taxon>
    </lineage>
</organism>
<keyword evidence="1" id="KW-1133">Transmembrane helix</keyword>